<proteinExistence type="predicted"/>
<accession>A0AAD9BVU3</accession>
<feature type="non-terminal residue" evidence="1">
    <location>
        <position position="1"/>
    </location>
</feature>
<comment type="caution">
    <text evidence="1">The sequence shown here is derived from an EMBL/GenBank/DDBJ whole genome shotgun (WGS) entry which is preliminary data.</text>
</comment>
<reference evidence="1" key="1">
    <citation type="submission" date="2023-04" db="EMBL/GenBank/DDBJ databases">
        <title>Chromosome-level genome of Chaenocephalus aceratus.</title>
        <authorList>
            <person name="Park H."/>
        </authorList>
    </citation>
    <scope>NUCLEOTIDE SEQUENCE</scope>
    <source>
        <strain evidence="1">DE</strain>
        <tissue evidence="1">Muscle</tissue>
    </source>
</reference>
<dbReference type="EMBL" id="JASDAP010000016">
    <property type="protein sequence ID" value="KAK1889982.1"/>
    <property type="molecule type" value="Genomic_DNA"/>
</dbReference>
<protein>
    <submittedName>
        <fullName evidence="1">Collagen alpha-1(XIV) chain</fullName>
    </submittedName>
</protein>
<evidence type="ECO:0000313" key="1">
    <source>
        <dbReference type="EMBL" id="KAK1889982.1"/>
    </source>
</evidence>
<dbReference type="AlphaFoldDB" id="A0AAD9BVU3"/>
<sequence length="53" mass="5299">MNCCEYSNSAESCEANMKQTNIQGFLGPAGNPGVDGLKGDVGIPGVDGVPGAK</sequence>
<evidence type="ECO:0000313" key="2">
    <source>
        <dbReference type="Proteomes" id="UP001228049"/>
    </source>
</evidence>
<dbReference type="Proteomes" id="UP001228049">
    <property type="component" value="Unassembled WGS sequence"/>
</dbReference>
<gene>
    <name evidence="1" type="ORF">KUDE01_014655</name>
</gene>
<organism evidence="1 2">
    <name type="scientific">Dissostichus eleginoides</name>
    <name type="common">Patagonian toothfish</name>
    <name type="synonym">Dissostichus amissus</name>
    <dbReference type="NCBI Taxonomy" id="100907"/>
    <lineage>
        <taxon>Eukaryota</taxon>
        <taxon>Metazoa</taxon>
        <taxon>Chordata</taxon>
        <taxon>Craniata</taxon>
        <taxon>Vertebrata</taxon>
        <taxon>Euteleostomi</taxon>
        <taxon>Actinopterygii</taxon>
        <taxon>Neopterygii</taxon>
        <taxon>Teleostei</taxon>
        <taxon>Neoteleostei</taxon>
        <taxon>Acanthomorphata</taxon>
        <taxon>Eupercaria</taxon>
        <taxon>Perciformes</taxon>
        <taxon>Notothenioidei</taxon>
        <taxon>Nototheniidae</taxon>
        <taxon>Dissostichus</taxon>
    </lineage>
</organism>
<keyword evidence="1" id="KW-0176">Collagen</keyword>
<dbReference type="GO" id="GO:0005581">
    <property type="term" value="C:collagen trimer"/>
    <property type="evidence" value="ECO:0007669"/>
    <property type="project" value="UniProtKB-KW"/>
</dbReference>
<keyword evidence="2" id="KW-1185">Reference proteome</keyword>
<name>A0AAD9BVU3_DISEL</name>